<dbReference type="AlphaFoldDB" id="A0AA90TT10"/>
<dbReference type="PIRSF" id="PIRSF019271">
    <property type="entry name" value="Acid_Ptase_C"/>
    <property type="match status" value="1"/>
</dbReference>
<evidence type="ECO:0000256" key="2">
    <source>
        <dbReference type="SAM" id="SignalP"/>
    </source>
</evidence>
<dbReference type="InterPro" id="IPR023214">
    <property type="entry name" value="HAD_sf"/>
</dbReference>
<organism evidence="3 4">
    <name type="scientific">Bacillus salipaludis</name>
    <dbReference type="NCBI Taxonomy" id="2547811"/>
    <lineage>
        <taxon>Bacteria</taxon>
        <taxon>Bacillati</taxon>
        <taxon>Bacillota</taxon>
        <taxon>Bacilli</taxon>
        <taxon>Bacillales</taxon>
        <taxon>Bacillaceae</taxon>
        <taxon>Bacillus</taxon>
    </lineage>
</organism>
<accession>A0AA90TT10</accession>
<dbReference type="RefSeq" id="WP_235824916.1">
    <property type="nucleotide sequence ID" value="NZ_JAVGVR010000001.1"/>
</dbReference>
<dbReference type="InterPro" id="IPR006423">
    <property type="entry name" value="Lipo_e_P4"/>
</dbReference>
<protein>
    <submittedName>
        <fullName evidence="3">5'-nucleotidase, lipoprotein e(P4) family</fullName>
    </submittedName>
</protein>
<dbReference type="GO" id="GO:0009279">
    <property type="term" value="C:cell outer membrane"/>
    <property type="evidence" value="ECO:0007669"/>
    <property type="project" value="InterPro"/>
</dbReference>
<dbReference type="PANTHER" id="PTHR31284">
    <property type="entry name" value="ACID PHOSPHATASE-LIKE PROTEIN"/>
    <property type="match status" value="1"/>
</dbReference>
<comment type="caution">
    <text evidence="3">The sequence shown here is derived from an EMBL/GenBank/DDBJ whole genome shotgun (WGS) entry which is preliminary data.</text>
</comment>
<proteinExistence type="predicted"/>
<dbReference type="EMBL" id="JAVGVR010000001">
    <property type="protein sequence ID" value="MDQ6596309.1"/>
    <property type="molecule type" value="Genomic_DNA"/>
</dbReference>
<dbReference type="SUPFAM" id="SSF56784">
    <property type="entry name" value="HAD-like"/>
    <property type="match status" value="1"/>
</dbReference>
<evidence type="ECO:0000313" key="4">
    <source>
        <dbReference type="Proteomes" id="UP001178888"/>
    </source>
</evidence>
<dbReference type="CDD" id="cd07534">
    <property type="entry name" value="HAD_CAP"/>
    <property type="match status" value="1"/>
</dbReference>
<evidence type="ECO:0000313" key="3">
    <source>
        <dbReference type="EMBL" id="MDQ6596309.1"/>
    </source>
</evidence>
<dbReference type="InterPro" id="IPR005519">
    <property type="entry name" value="Acid_phosphat_B-like"/>
</dbReference>
<name>A0AA90TT10_9BACI</name>
<keyword evidence="3" id="KW-0449">Lipoprotein</keyword>
<sequence length="274" mass="30518">MAMKKFTAFVATAVLTISIFSTNARAQNVADPTAALQDQNTMSVLWFQKAGEAKALYYQGYNVGKMRLAEILKKKPKKRALKPAVVLDIDETILDNSPYQAWNVVTGKAYPLNWNEWINSAQAKPLPGAIDFLKYANSKGVAIYYISNRTEAQKDATIKNLKSVGAPQADAAHVLLKQPGEKGKETRRQQVAKTHNIVLLFGDNLGDFSGFDDLSLSARSQAVDNRRNEFGKKMIVFPNPMYGDWEGAIYNYDFSKSDAEKAKLRKEGLVPYQP</sequence>
<dbReference type="SFLD" id="SFLDG01125">
    <property type="entry name" value="C1.1:_Acid_Phosphatase_Like"/>
    <property type="match status" value="1"/>
</dbReference>
<dbReference type="Pfam" id="PF03767">
    <property type="entry name" value="Acid_phosphat_B"/>
    <property type="match status" value="1"/>
</dbReference>
<dbReference type="PANTHER" id="PTHR31284:SF10">
    <property type="entry name" value="ACID PHOSPHATASE-LIKE PROTEIN"/>
    <property type="match status" value="1"/>
</dbReference>
<feature type="signal peptide" evidence="2">
    <location>
        <begin position="1"/>
        <end position="26"/>
    </location>
</feature>
<dbReference type="NCBIfam" id="TIGR01533">
    <property type="entry name" value="lipo_e_P4"/>
    <property type="match status" value="1"/>
</dbReference>
<dbReference type="Proteomes" id="UP001178888">
    <property type="component" value="Unassembled WGS sequence"/>
</dbReference>
<reference evidence="3" key="1">
    <citation type="submission" date="2023-08" db="EMBL/GenBank/DDBJ databases">
        <title>Nitrogen cycling bacteria in agricultural field soils.</title>
        <authorList>
            <person name="Jang J."/>
        </authorList>
    </citation>
    <scope>NUCLEOTIDE SEQUENCE</scope>
    <source>
        <strain evidence="3">PS3-36</strain>
    </source>
</reference>
<dbReference type="SFLD" id="SFLDS00003">
    <property type="entry name" value="Haloacid_Dehalogenase"/>
    <property type="match status" value="1"/>
</dbReference>
<evidence type="ECO:0000256" key="1">
    <source>
        <dbReference type="ARBA" id="ARBA00022729"/>
    </source>
</evidence>
<keyword evidence="1 2" id="KW-0732">Signal</keyword>
<dbReference type="Gene3D" id="3.40.50.1000">
    <property type="entry name" value="HAD superfamily/HAD-like"/>
    <property type="match status" value="1"/>
</dbReference>
<feature type="chain" id="PRO_5041719667" evidence="2">
    <location>
        <begin position="27"/>
        <end position="274"/>
    </location>
</feature>
<keyword evidence="4" id="KW-1185">Reference proteome</keyword>
<dbReference type="InterPro" id="IPR036412">
    <property type="entry name" value="HAD-like_sf"/>
</dbReference>
<gene>
    <name evidence="3" type="ORF">RCG21_07945</name>
</gene>